<dbReference type="OrthoDB" id="525039at2"/>
<comment type="caution">
    <text evidence="4">The sequence shown here is derived from an EMBL/GenBank/DDBJ whole genome shotgun (WGS) entry which is preliminary data.</text>
</comment>
<dbReference type="AlphaFoldDB" id="A0A3A5H5K5"/>
<keyword evidence="5" id="KW-1185">Reference proteome</keyword>
<keyword evidence="3" id="KW-0732">Signal</keyword>
<dbReference type="RefSeq" id="WP_120059859.1">
    <property type="nucleotide sequence ID" value="NZ_QYRP01000002.1"/>
</dbReference>
<dbReference type="GO" id="GO:0016787">
    <property type="term" value="F:hydrolase activity"/>
    <property type="evidence" value="ECO:0007669"/>
    <property type="project" value="UniProtKB-KW"/>
</dbReference>
<sequence>MPTTTLSRPRRFATAGVAACLAAGVGAMAFGAGATTTAPRESAPPAAAAAGAPLPASPPSRIVIERLDLATKVHELRAASGGTTLTLPPLRATGWDATSATPGQVGITVVTGYIARTAKQPGALHGMSRLREGDVVTLRRQDRRTVDYRVTGVAYYPQGKFPAAEVFATTSRPELRLISTGGPLHPGDPLGNAVVTAVAD</sequence>
<feature type="signal peptide" evidence="3">
    <location>
        <begin position="1"/>
        <end position="34"/>
    </location>
</feature>
<dbReference type="InterPro" id="IPR042001">
    <property type="entry name" value="Sortase_F"/>
</dbReference>
<proteinExistence type="predicted"/>
<dbReference type="EMBL" id="QYRP01000002">
    <property type="protein sequence ID" value="RJS45959.1"/>
    <property type="molecule type" value="Genomic_DNA"/>
</dbReference>
<evidence type="ECO:0000256" key="1">
    <source>
        <dbReference type="ARBA" id="ARBA00022801"/>
    </source>
</evidence>
<reference evidence="5" key="1">
    <citation type="submission" date="2018-09" db="EMBL/GenBank/DDBJ databases">
        <authorList>
            <person name="Zhu H."/>
        </authorList>
    </citation>
    <scope>NUCLEOTIDE SEQUENCE [LARGE SCALE GENOMIC DNA]</scope>
    <source>
        <strain evidence="5">K1W22B-1</strain>
    </source>
</reference>
<evidence type="ECO:0000256" key="3">
    <source>
        <dbReference type="SAM" id="SignalP"/>
    </source>
</evidence>
<feature type="chain" id="PRO_5017259833" evidence="3">
    <location>
        <begin position="35"/>
        <end position="200"/>
    </location>
</feature>
<dbReference type="Proteomes" id="UP000276542">
    <property type="component" value="Unassembled WGS sequence"/>
</dbReference>
<evidence type="ECO:0000256" key="2">
    <source>
        <dbReference type="SAM" id="MobiDB-lite"/>
    </source>
</evidence>
<dbReference type="CDD" id="cd05829">
    <property type="entry name" value="Sortase_F"/>
    <property type="match status" value="1"/>
</dbReference>
<organism evidence="4 5">
    <name type="scientific">Nocardioides cavernaquae</name>
    <dbReference type="NCBI Taxonomy" id="2321396"/>
    <lineage>
        <taxon>Bacteria</taxon>
        <taxon>Bacillati</taxon>
        <taxon>Actinomycetota</taxon>
        <taxon>Actinomycetes</taxon>
        <taxon>Propionibacteriales</taxon>
        <taxon>Nocardioidaceae</taxon>
        <taxon>Nocardioides</taxon>
    </lineage>
</organism>
<evidence type="ECO:0000313" key="5">
    <source>
        <dbReference type="Proteomes" id="UP000276542"/>
    </source>
</evidence>
<dbReference type="InterPro" id="IPR023365">
    <property type="entry name" value="Sortase_dom-sf"/>
</dbReference>
<feature type="region of interest" description="Disordered" evidence="2">
    <location>
        <begin position="35"/>
        <end position="55"/>
    </location>
</feature>
<dbReference type="Pfam" id="PF04203">
    <property type="entry name" value="Sortase"/>
    <property type="match status" value="1"/>
</dbReference>
<dbReference type="InterPro" id="IPR005754">
    <property type="entry name" value="Sortase"/>
</dbReference>
<keyword evidence="1" id="KW-0378">Hydrolase</keyword>
<dbReference type="Gene3D" id="2.40.260.10">
    <property type="entry name" value="Sortase"/>
    <property type="match status" value="1"/>
</dbReference>
<gene>
    <name evidence="4" type="ORF">D4739_06780</name>
</gene>
<accession>A0A3A5H5K5</accession>
<feature type="compositionally biased region" description="Low complexity" evidence="2">
    <location>
        <begin position="35"/>
        <end position="54"/>
    </location>
</feature>
<name>A0A3A5H5K5_9ACTN</name>
<protein>
    <submittedName>
        <fullName evidence="4">Class F sortase</fullName>
    </submittedName>
</protein>
<evidence type="ECO:0000313" key="4">
    <source>
        <dbReference type="EMBL" id="RJS45959.1"/>
    </source>
</evidence>